<keyword evidence="6" id="KW-1133">Transmembrane helix</keyword>
<dbReference type="AlphaFoldDB" id="A0A7R9W8S1"/>
<keyword evidence="5" id="KW-0520">NAD</keyword>
<dbReference type="Gene3D" id="3.50.50.100">
    <property type="match status" value="1"/>
</dbReference>
<sequence length="125" mass="14238">MLSRGYDLAFAQPRLPCEDEFGEMDEATCNVFYDPAMNEWLRFRGLDRAPPFGFLNLGMLAYLGGGEALSQVQIGEFPVLAWAGSVAFVLWRSVYLVKQVATRNRMLVTFDWIKSVLFGRDMTRL</sequence>
<protein>
    <recommendedName>
        <fullName evidence="7">External alternative NADH-ubiquinone oxidoreductase-like C-terminal domain-containing protein</fullName>
    </recommendedName>
</protein>
<feature type="transmembrane region" description="Helical" evidence="6">
    <location>
        <begin position="79"/>
        <end position="97"/>
    </location>
</feature>
<dbReference type="GO" id="GO:0005739">
    <property type="term" value="C:mitochondrion"/>
    <property type="evidence" value="ECO:0007669"/>
    <property type="project" value="TreeGrafter"/>
</dbReference>
<dbReference type="PANTHER" id="PTHR43706">
    <property type="entry name" value="NADH DEHYDROGENASE"/>
    <property type="match status" value="1"/>
</dbReference>
<evidence type="ECO:0000256" key="2">
    <source>
        <dbReference type="ARBA" id="ARBA00022630"/>
    </source>
</evidence>
<keyword evidence="6" id="KW-0812">Transmembrane</keyword>
<proteinExistence type="inferred from homology"/>
<evidence type="ECO:0000256" key="6">
    <source>
        <dbReference type="SAM" id="Phobius"/>
    </source>
</evidence>
<evidence type="ECO:0000256" key="3">
    <source>
        <dbReference type="ARBA" id="ARBA00022827"/>
    </source>
</evidence>
<feature type="domain" description="External alternative NADH-ubiquinone oxidoreductase-like C-terminal" evidence="7">
    <location>
        <begin position="57"/>
        <end position="121"/>
    </location>
</feature>
<keyword evidence="4" id="KW-0560">Oxidoreductase</keyword>
<dbReference type="InterPro" id="IPR045024">
    <property type="entry name" value="NDH-2"/>
</dbReference>
<keyword evidence="6" id="KW-0472">Membrane</keyword>
<keyword evidence="3" id="KW-0274">FAD</keyword>
<accession>A0A7R9W8S1</accession>
<evidence type="ECO:0000313" key="8">
    <source>
        <dbReference type="EMBL" id="CAD8316217.1"/>
    </source>
</evidence>
<gene>
    <name evidence="8" type="ORF">TDUB1175_LOCUS15010</name>
</gene>
<dbReference type="EMBL" id="HBED01029942">
    <property type="protein sequence ID" value="CAD8316217.1"/>
    <property type="molecule type" value="Transcribed_RNA"/>
</dbReference>
<evidence type="ECO:0000256" key="1">
    <source>
        <dbReference type="ARBA" id="ARBA00005272"/>
    </source>
</evidence>
<name>A0A7R9W8S1_9STRA</name>
<keyword evidence="2" id="KW-0285">Flavoprotein</keyword>
<dbReference type="Pfam" id="PF22366">
    <property type="entry name" value="NDH2_C"/>
    <property type="match status" value="1"/>
</dbReference>
<organism evidence="8">
    <name type="scientific">Pseudictyota dubia</name>
    <dbReference type="NCBI Taxonomy" id="2749911"/>
    <lineage>
        <taxon>Eukaryota</taxon>
        <taxon>Sar</taxon>
        <taxon>Stramenopiles</taxon>
        <taxon>Ochrophyta</taxon>
        <taxon>Bacillariophyta</taxon>
        <taxon>Mediophyceae</taxon>
        <taxon>Biddulphiophycidae</taxon>
        <taxon>Eupodiscales</taxon>
        <taxon>Odontellaceae</taxon>
        <taxon>Pseudictyota</taxon>
    </lineage>
</organism>
<dbReference type="GO" id="GO:0003954">
    <property type="term" value="F:NADH dehydrogenase activity"/>
    <property type="evidence" value="ECO:0007669"/>
    <property type="project" value="InterPro"/>
</dbReference>
<dbReference type="PANTHER" id="PTHR43706:SF38">
    <property type="entry name" value="FAD_NAD(P)-BINDING DOMAIN-CONTAINING PROTEIN"/>
    <property type="match status" value="1"/>
</dbReference>
<comment type="similarity">
    <text evidence="1">Belongs to the NADH dehydrogenase family.</text>
</comment>
<evidence type="ECO:0000256" key="4">
    <source>
        <dbReference type="ARBA" id="ARBA00023002"/>
    </source>
</evidence>
<evidence type="ECO:0000256" key="5">
    <source>
        <dbReference type="ARBA" id="ARBA00023027"/>
    </source>
</evidence>
<evidence type="ECO:0000259" key="7">
    <source>
        <dbReference type="Pfam" id="PF22366"/>
    </source>
</evidence>
<reference evidence="8" key="1">
    <citation type="submission" date="2021-01" db="EMBL/GenBank/DDBJ databases">
        <authorList>
            <person name="Corre E."/>
            <person name="Pelletier E."/>
            <person name="Niang G."/>
            <person name="Scheremetjew M."/>
            <person name="Finn R."/>
            <person name="Kale V."/>
            <person name="Holt S."/>
            <person name="Cochrane G."/>
            <person name="Meng A."/>
            <person name="Brown T."/>
            <person name="Cohen L."/>
        </authorList>
    </citation>
    <scope>NUCLEOTIDE SEQUENCE</scope>
    <source>
        <strain evidence="8">CCMP147</strain>
    </source>
</reference>
<dbReference type="InterPro" id="IPR054585">
    <property type="entry name" value="NDH2-like_C"/>
</dbReference>